<dbReference type="Proteomes" id="UP000002640">
    <property type="component" value="Unassembled WGS sequence"/>
</dbReference>
<feature type="transmembrane region" description="Helical" evidence="1">
    <location>
        <begin position="359"/>
        <end position="383"/>
    </location>
</feature>
<dbReference type="KEGG" id="psoj:PHYSODRAFT_298329"/>
<evidence type="ECO:0000256" key="1">
    <source>
        <dbReference type="SAM" id="Phobius"/>
    </source>
</evidence>
<name>G4Z318_PHYSP</name>
<dbReference type="EMBL" id="JH159153">
    <property type="protein sequence ID" value="EGZ20047.1"/>
    <property type="molecule type" value="Genomic_DNA"/>
</dbReference>
<keyword evidence="3" id="KW-1185">Reference proteome</keyword>
<proteinExistence type="predicted"/>
<organism evidence="2 3">
    <name type="scientific">Phytophthora sojae (strain P6497)</name>
    <name type="common">Soybean stem and root rot agent</name>
    <name type="synonym">Phytophthora megasperma f. sp. glycines</name>
    <dbReference type="NCBI Taxonomy" id="1094619"/>
    <lineage>
        <taxon>Eukaryota</taxon>
        <taxon>Sar</taxon>
        <taxon>Stramenopiles</taxon>
        <taxon>Oomycota</taxon>
        <taxon>Peronosporomycetes</taxon>
        <taxon>Peronosporales</taxon>
        <taxon>Peronosporaceae</taxon>
        <taxon>Phytophthora</taxon>
    </lineage>
</organism>
<evidence type="ECO:0000313" key="2">
    <source>
        <dbReference type="EMBL" id="EGZ20047.1"/>
    </source>
</evidence>
<dbReference type="GeneID" id="20641609"/>
<dbReference type="AlphaFoldDB" id="G4Z318"/>
<dbReference type="InParanoid" id="G4Z318"/>
<dbReference type="RefSeq" id="XP_009522764.1">
    <property type="nucleotide sequence ID" value="XM_009524469.1"/>
</dbReference>
<reference evidence="2 3" key="1">
    <citation type="journal article" date="2006" name="Science">
        <title>Phytophthora genome sequences uncover evolutionary origins and mechanisms of pathogenesis.</title>
        <authorList>
            <person name="Tyler B.M."/>
            <person name="Tripathy S."/>
            <person name="Zhang X."/>
            <person name="Dehal P."/>
            <person name="Jiang R.H."/>
            <person name="Aerts A."/>
            <person name="Arredondo F.D."/>
            <person name="Baxter L."/>
            <person name="Bensasson D."/>
            <person name="Beynon J.L."/>
            <person name="Chapman J."/>
            <person name="Damasceno C.M."/>
            <person name="Dorrance A.E."/>
            <person name="Dou D."/>
            <person name="Dickerman A.W."/>
            <person name="Dubchak I.L."/>
            <person name="Garbelotto M."/>
            <person name="Gijzen M."/>
            <person name="Gordon S.G."/>
            <person name="Govers F."/>
            <person name="Grunwald N.J."/>
            <person name="Huang W."/>
            <person name="Ivors K.L."/>
            <person name="Jones R.W."/>
            <person name="Kamoun S."/>
            <person name="Krampis K."/>
            <person name="Lamour K.H."/>
            <person name="Lee M.K."/>
            <person name="McDonald W.H."/>
            <person name="Medina M."/>
            <person name="Meijer H.J."/>
            <person name="Nordberg E.K."/>
            <person name="Maclean D.J."/>
            <person name="Ospina-Giraldo M.D."/>
            <person name="Morris P.F."/>
            <person name="Phuntumart V."/>
            <person name="Putnam N.H."/>
            <person name="Rash S."/>
            <person name="Rose J.K."/>
            <person name="Sakihama Y."/>
            <person name="Salamov A.A."/>
            <person name="Savidor A."/>
            <person name="Scheuring C.F."/>
            <person name="Smith B.M."/>
            <person name="Sobral B.W."/>
            <person name="Terry A."/>
            <person name="Torto-Alalibo T.A."/>
            <person name="Win J."/>
            <person name="Xu Z."/>
            <person name="Zhang H."/>
            <person name="Grigoriev I.V."/>
            <person name="Rokhsar D.S."/>
            <person name="Boore J.L."/>
        </authorList>
    </citation>
    <scope>NUCLEOTIDE SEQUENCE [LARGE SCALE GENOMIC DNA]</scope>
    <source>
        <strain evidence="2 3">P6497</strain>
    </source>
</reference>
<keyword evidence="1" id="KW-1133">Transmembrane helix</keyword>
<feature type="transmembrane region" description="Helical" evidence="1">
    <location>
        <begin position="292"/>
        <end position="316"/>
    </location>
</feature>
<evidence type="ECO:0000313" key="3">
    <source>
        <dbReference type="Proteomes" id="UP000002640"/>
    </source>
</evidence>
<keyword evidence="1" id="KW-0812">Transmembrane</keyword>
<sequence>MIIMELALLASAQDNVAAPEIPLTATTLFAPFKYHHYTYLDSNDSFSSLEFLPAYEFGRDGTFEVTLDFSLALNSSRDGVDGRVLFYLLVCDEPATEAIADITALYTPPIVYTTGKPAKTIIIEVTAEGTHPDMHCAMPNRTLDYYCKSYPLENQSPNSIVYQSTKTISDLVDNITRQAEFSKVSGLYSNTLTKLSFFIDACELLGANRSILRSCMEFPPPVADNYYLATGNKTPCFFYPENYPNRSEAENERWSRECIMTPQMQYEIKGTVSMNLCTASGKCFQQPNSALAWFYFSMIVLWSLLGLVWMAQMACAPSDTVLDLHRKIALVPVVQVIYASVAYAAQLTAGMYLDWQRGILPSIAMAFQLVAFVTTVETLLYLAKGWNITLRKLNYRESSAIRVVVVTWVVMFITD</sequence>
<accession>G4Z318</accession>
<protein>
    <submittedName>
        <fullName evidence="2">Uncharacterized protein</fullName>
    </submittedName>
</protein>
<gene>
    <name evidence="2" type="ORF">PHYSODRAFT_298329</name>
</gene>
<keyword evidence="1" id="KW-0472">Membrane</keyword>
<feature type="transmembrane region" description="Helical" evidence="1">
    <location>
        <begin position="328"/>
        <end position="353"/>
    </location>
</feature>